<dbReference type="EMBL" id="BK015198">
    <property type="protein sequence ID" value="DAD95638.1"/>
    <property type="molecule type" value="Genomic_DNA"/>
</dbReference>
<evidence type="ECO:0000313" key="1">
    <source>
        <dbReference type="EMBL" id="DAD95638.1"/>
    </source>
</evidence>
<reference evidence="1" key="1">
    <citation type="journal article" date="2021" name="Proc. Natl. Acad. Sci. U.S.A.">
        <title>A Catalog of Tens of Thousands of Viruses from Human Metagenomes Reveals Hidden Associations with Chronic Diseases.</title>
        <authorList>
            <person name="Tisza M.J."/>
            <person name="Buck C.B."/>
        </authorList>
    </citation>
    <scope>NUCLEOTIDE SEQUENCE</scope>
    <source>
        <strain evidence="1">CtQU013</strain>
    </source>
</reference>
<accession>A0A8S5NLN0</accession>
<name>A0A8S5NLN0_9CAUD</name>
<organism evidence="1">
    <name type="scientific">Siphoviridae sp. ctQU013</name>
    <dbReference type="NCBI Taxonomy" id="2826329"/>
    <lineage>
        <taxon>Viruses</taxon>
        <taxon>Duplodnaviria</taxon>
        <taxon>Heunggongvirae</taxon>
        <taxon>Uroviricota</taxon>
        <taxon>Caudoviricetes</taxon>
    </lineage>
</organism>
<sequence length="116" mass="13261">MEEIPENMTADELSNFFNERTPGIPCPICRHQDWRILGKDGFVRSVRLIDDKGTETILSALKDLRAGKEVTLRDIEKHLDGTLFQNIAVMRCGNCGWVALFDKTFIENEIHNAKNK</sequence>
<protein>
    <submittedName>
        <fullName evidence="1">Uncharacterized protein</fullName>
    </submittedName>
</protein>
<proteinExistence type="predicted"/>